<dbReference type="Proteomes" id="UP000317650">
    <property type="component" value="Chromosome 10"/>
</dbReference>
<reference evidence="1 2" key="1">
    <citation type="journal article" date="2019" name="Nat. Plants">
        <title>Genome sequencing of Musa balbisiana reveals subgenome evolution and function divergence in polyploid bananas.</title>
        <authorList>
            <person name="Yao X."/>
        </authorList>
    </citation>
    <scope>NUCLEOTIDE SEQUENCE [LARGE SCALE GENOMIC DNA]</scope>
    <source>
        <strain evidence="2">cv. DH-PKW</strain>
        <tissue evidence="1">Leaves</tissue>
    </source>
</reference>
<accession>A0A4S8IYV5</accession>
<sequence length="72" mass="7908">MGCVFFLTAAFRPPTGDEEPRLLPNPNRDADLVEPAAALTVPWIHDPSFLPSSVAAACYNFRDFEQIKSSAQ</sequence>
<protein>
    <submittedName>
        <fullName evidence="1">Uncharacterized protein</fullName>
    </submittedName>
</protein>
<proteinExistence type="predicted"/>
<evidence type="ECO:0000313" key="2">
    <source>
        <dbReference type="Proteomes" id="UP000317650"/>
    </source>
</evidence>
<evidence type="ECO:0000313" key="1">
    <source>
        <dbReference type="EMBL" id="THU54168.1"/>
    </source>
</evidence>
<organism evidence="1 2">
    <name type="scientific">Musa balbisiana</name>
    <name type="common">Banana</name>
    <dbReference type="NCBI Taxonomy" id="52838"/>
    <lineage>
        <taxon>Eukaryota</taxon>
        <taxon>Viridiplantae</taxon>
        <taxon>Streptophyta</taxon>
        <taxon>Embryophyta</taxon>
        <taxon>Tracheophyta</taxon>
        <taxon>Spermatophyta</taxon>
        <taxon>Magnoliopsida</taxon>
        <taxon>Liliopsida</taxon>
        <taxon>Zingiberales</taxon>
        <taxon>Musaceae</taxon>
        <taxon>Musa</taxon>
    </lineage>
</organism>
<name>A0A4S8IYV5_MUSBA</name>
<dbReference type="EMBL" id="PYDT01000008">
    <property type="protein sequence ID" value="THU54168.1"/>
    <property type="molecule type" value="Genomic_DNA"/>
</dbReference>
<comment type="caution">
    <text evidence="1">The sequence shown here is derived from an EMBL/GenBank/DDBJ whole genome shotgun (WGS) entry which is preliminary data.</text>
</comment>
<gene>
    <name evidence="1" type="ORF">C4D60_Mb10t22180</name>
</gene>
<dbReference type="AlphaFoldDB" id="A0A4S8IYV5"/>
<keyword evidence="2" id="KW-1185">Reference proteome</keyword>